<gene>
    <name evidence="1" type="ORF">CJD50_21660</name>
</gene>
<accession>A0A2A2M6W6</accession>
<dbReference type="AlphaFoldDB" id="A0A2A2M6W6"/>
<dbReference type="Proteomes" id="UP000218796">
    <property type="component" value="Unassembled WGS sequence"/>
</dbReference>
<keyword evidence="2" id="KW-1185">Reference proteome</keyword>
<comment type="caution">
    <text evidence="1">The sequence shown here is derived from an EMBL/GenBank/DDBJ whole genome shotgun (WGS) entry which is preliminary data.</text>
</comment>
<dbReference type="RefSeq" id="WP_048797547.1">
    <property type="nucleotide sequence ID" value="NZ_JWBZ01000057.1"/>
</dbReference>
<organism evidence="1 2">
    <name type="scientific">Hafnia paralvei</name>
    <dbReference type="NCBI Taxonomy" id="546367"/>
    <lineage>
        <taxon>Bacteria</taxon>
        <taxon>Pseudomonadati</taxon>
        <taxon>Pseudomonadota</taxon>
        <taxon>Gammaproteobacteria</taxon>
        <taxon>Enterobacterales</taxon>
        <taxon>Hafniaceae</taxon>
        <taxon>Hafnia</taxon>
    </lineage>
</organism>
<name>A0A2A2M6W6_9GAMM</name>
<protein>
    <submittedName>
        <fullName evidence="1">Uncharacterized protein</fullName>
    </submittedName>
</protein>
<sequence length="72" mass="8215">MNYLLSVVFYIIGPQTPLKANPEEIISSGDVRLIAIKVENWTRKAAAGLARMKAKREVARQRKQEYYSLTFA</sequence>
<evidence type="ECO:0000313" key="1">
    <source>
        <dbReference type="EMBL" id="PAV94225.1"/>
    </source>
</evidence>
<reference evidence="1 2" key="1">
    <citation type="submission" date="2017-08" db="EMBL/GenBank/DDBJ databases">
        <title>Draft Genome Sequence of Hafnia alvei CITHA-6 Isolated from Raw Bovine Milk.</title>
        <authorList>
            <person name="Culligan E.P."/>
            <person name="Mcsweeney A."/>
            <person name="O'Doherty C."/>
            <person name="Gleeson E."/>
            <person name="O'Riordan D."/>
            <person name="Sleator R.D."/>
        </authorList>
    </citation>
    <scope>NUCLEOTIDE SEQUENCE [LARGE SCALE GENOMIC DNA]</scope>
    <source>
        <strain evidence="1 2">CITHA-6</strain>
    </source>
</reference>
<dbReference type="EMBL" id="NQMS01000016">
    <property type="protein sequence ID" value="PAV94225.1"/>
    <property type="molecule type" value="Genomic_DNA"/>
</dbReference>
<proteinExistence type="predicted"/>
<evidence type="ECO:0000313" key="2">
    <source>
        <dbReference type="Proteomes" id="UP000218796"/>
    </source>
</evidence>
<dbReference type="OrthoDB" id="6522059at2"/>